<comment type="similarity">
    <text evidence="1">Belongs to the sigma-70 factor family. ECF subfamily.</text>
</comment>
<keyword evidence="2" id="KW-0805">Transcription regulation</keyword>
<evidence type="ECO:0000259" key="6">
    <source>
        <dbReference type="Pfam" id="PF04542"/>
    </source>
</evidence>
<evidence type="ECO:0000256" key="4">
    <source>
        <dbReference type="ARBA" id="ARBA00023125"/>
    </source>
</evidence>
<comment type="caution">
    <text evidence="7">The sequence shown here is derived from an EMBL/GenBank/DDBJ whole genome shotgun (WGS) entry which is preliminary data.</text>
</comment>
<feature type="domain" description="RNA polymerase sigma-70 region 2" evidence="6">
    <location>
        <begin position="20"/>
        <end position="82"/>
    </location>
</feature>
<evidence type="ECO:0000313" key="8">
    <source>
        <dbReference type="Proteomes" id="UP000706039"/>
    </source>
</evidence>
<accession>A0ABS7PPH1</accession>
<dbReference type="Pfam" id="PF04542">
    <property type="entry name" value="Sigma70_r2"/>
    <property type="match status" value="1"/>
</dbReference>
<dbReference type="Gene3D" id="1.10.10.10">
    <property type="entry name" value="Winged helix-like DNA-binding domain superfamily/Winged helix DNA-binding domain"/>
    <property type="match status" value="1"/>
</dbReference>
<keyword evidence="5" id="KW-0804">Transcription</keyword>
<gene>
    <name evidence="7" type="ORF">K7G82_13050</name>
</gene>
<dbReference type="InterPro" id="IPR014284">
    <property type="entry name" value="RNA_pol_sigma-70_dom"/>
</dbReference>
<evidence type="ECO:0000256" key="1">
    <source>
        <dbReference type="ARBA" id="ARBA00010641"/>
    </source>
</evidence>
<dbReference type="InterPro" id="IPR013325">
    <property type="entry name" value="RNA_pol_sigma_r2"/>
</dbReference>
<dbReference type="EMBL" id="JAINVV010000005">
    <property type="protein sequence ID" value="MBY8823226.1"/>
    <property type="molecule type" value="Genomic_DNA"/>
</dbReference>
<proteinExistence type="inferred from homology"/>
<dbReference type="RefSeq" id="WP_222990343.1">
    <property type="nucleotide sequence ID" value="NZ_JAINVV010000005.1"/>
</dbReference>
<protein>
    <submittedName>
        <fullName evidence="7">RNA polymerase sigma factor</fullName>
    </submittedName>
</protein>
<keyword evidence="8" id="KW-1185">Reference proteome</keyword>
<dbReference type="InterPro" id="IPR036388">
    <property type="entry name" value="WH-like_DNA-bd_sf"/>
</dbReference>
<dbReference type="InterPro" id="IPR013324">
    <property type="entry name" value="RNA_pol_sigma_r3/r4-like"/>
</dbReference>
<dbReference type="SUPFAM" id="SSF88946">
    <property type="entry name" value="Sigma2 domain of RNA polymerase sigma factors"/>
    <property type="match status" value="1"/>
</dbReference>
<reference evidence="7 8" key="1">
    <citation type="submission" date="2021-08" db="EMBL/GenBank/DDBJ databases">
        <authorList>
            <person name="Tuo L."/>
        </authorList>
    </citation>
    <scope>NUCLEOTIDE SEQUENCE [LARGE SCALE GENOMIC DNA]</scope>
    <source>
        <strain evidence="7 8">JCM 31229</strain>
    </source>
</reference>
<dbReference type="PANTHER" id="PTHR43133:SF8">
    <property type="entry name" value="RNA POLYMERASE SIGMA FACTOR HI_1459-RELATED"/>
    <property type="match status" value="1"/>
</dbReference>
<dbReference type="SUPFAM" id="SSF88659">
    <property type="entry name" value="Sigma3 and sigma4 domains of RNA polymerase sigma factors"/>
    <property type="match status" value="1"/>
</dbReference>
<keyword evidence="4" id="KW-0238">DNA-binding</keyword>
<dbReference type="PANTHER" id="PTHR43133">
    <property type="entry name" value="RNA POLYMERASE ECF-TYPE SIGMA FACTO"/>
    <property type="match status" value="1"/>
</dbReference>
<dbReference type="InterPro" id="IPR039425">
    <property type="entry name" value="RNA_pol_sigma-70-like"/>
</dbReference>
<evidence type="ECO:0000256" key="3">
    <source>
        <dbReference type="ARBA" id="ARBA00023082"/>
    </source>
</evidence>
<keyword evidence="3" id="KW-0731">Sigma factor</keyword>
<sequence length="178" mass="19455">MEGCSAGPARAAWLVRHVLPHEAWLRRYLGRLAHGPDEIDDVVQDCFVKLLALDGVDGIDDVRALMARMGRNLLIDRHRRRACVPFVDLCEAGEMASDDCPADRACDARQALARVSRAFDAMSVSRRRVVWRRRIDGASGRIVATELGVTLSAVEKHLYGAIRVLREAGEGAAASPGA</sequence>
<dbReference type="Gene3D" id="1.10.1740.10">
    <property type="match status" value="1"/>
</dbReference>
<name>A0ABS7PPH1_9SPHN</name>
<dbReference type="Proteomes" id="UP000706039">
    <property type="component" value="Unassembled WGS sequence"/>
</dbReference>
<evidence type="ECO:0000313" key="7">
    <source>
        <dbReference type="EMBL" id="MBY8823226.1"/>
    </source>
</evidence>
<organism evidence="7 8">
    <name type="scientific">Sphingomonas colocasiae</name>
    <dbReference type="NCBI Taxonomy" id="1848973"/>
    <lineage>
        <taxon>Bacteria</taxon>
        <taxon>Pseudomonadati</taxon>
        <taxon>Pseudomonadota</taxon>
        <taxon>Alphaproteobacteria</taxon>
        <taxon>Sphingomonadales</taxon>
        <taxon>Sphingomonadaceae</taxon>
        <taxon>Sphingomonas</taxon>
    </lineage>
</organism>
<dbReference type="NCBIfam" id="TIGR02937">
    <property type="entry name" value="sigma70-ECF"/>
    <property type="match status" value="1"/>
</dbReference>
<evidence type="ECO:0000256" key="5">
    <source>
        <dbReference type="ARBA" id="ARBA00023163"/>
    </source>
</evidence>
<dbReference type="InterPro" id="IPR007627">
    <property type="entry name" value="RNA_pol_sigma70_r2"/>
</dbReference>
<evidence type="ECO:0000256" key="2">
    <source>
        <dbReference type="ARBA" id="ARBA00023015"/>
    </source>
</evidence>